<accession>A0A562SRM2</accession>
<gene>
    <name evidence="2" type="ORF">IQ13_1777</name>
</gene>
<reference evidence="2 3" key="1">
    <citation type="journal article" date="2015" name="Stand. Genomic Sci.">
        <title>Genomic Encyclopedia of Bacterial and Archaeal Type Strains, Phase III: the genomes of soil and plant-associated and newly described type strains.</title>
        <authorList>
            <person name="Whitman W.B."/>
            <person name="Woyke T."/>
            <person name="Klenk H.P."/>
            <person name="Zhou Y."/>
            <person name="Lilburn T.G."/>
            <person name="Beck B.J."/>
            <person name="De Vos P."/>
            <person name="Vandamme P."/>
            <person name="Eisen J.A."/>
            <person name="Garrity G."/>
            <person name="Hugenholtz P."/>
            <person name="Kyrpides N.C."/>
        </authorList>
    </citation>
    <scope>NUCLEOTIDE SEQUENCE [LARGE SCALE GENOMIC DNA]</scope>
    <source>
        <strain evidence="2 3">CGMCC 1.7271</strain>
    </source>
</reference>
<evidence type="ECO:0000313" key="2">
    <source>
        <dbReference type="EMBL" id="TWI83664.1"/>
    </source>
</evidence>
<organism evidence="2 3">
    <name type="scientific">Lacibacter cauensis</name>
    <dbReference type="NCBI Taxonomy" id="510947"/>
    <lineage>
        <taxon>Bacteria</taxon>
        <taxon>Pseudomonadati</taxon>
        <taxon>Bacteroidota</taxon>
        <taxon>Chitinophagia</taxon>
        <taxon>Chitinophagales</taxon>
        <taxon>Chitinophagaceae</taxon>
        <taxon>Lacibacter</taxon>
    </lineage>
</organism>
<dbReference type="PROSITE" id="PS51257">
    <property type="entry name" value="PROKAR_LIPOPROTEIN"/>
    <property type="match status" value="1"/>
</dbReference>
<dbReference type="RefSeq" id="WP_144885959.1">
    <property type="nucleotide sequence ID" value="NZ_VLLE01000003.1"/>
</dbReference>
<sequence length="183" mass="19096">MKMKHIKLFAVVMLSGLILAGCKKKNNEEENEEELITTVKLTLTPVGGGSALVYSWKDVDGVGGNAPVIQAVTLAPSKVYNCSVQFLNESVTPAEDITTEVVTEGVDHQVYYAVSGGAALTINGLNTDGNGLPLGTTSSFTTAAASTGSLKITLKHKPGVKAANDAVTKGETDVEVDFPVTIQ</sequence>
<feature type="signal peptide" evidence="1">
    <location>
        <begin position="1"/>
        <end position="20"/>
    </location>
</feature>
<feature type="chain" id="PRO_5021777773" description="Type 1 periplasmic binding fold superfamily protein" evidence="1">
    <location>
        <begin position="21"/>
        <end position="183"/>
    </location>
</feature>
<dbReference type="OrthoDB" id="713689at2"/>
<proteinExistence type="predicted"/>
<name>A0A562SRM2_9BACT</name>
<protein>
    <recommendedName>
        <fullName evidence="4">Type 1 periplasmic binding fold superfamily protein</fullName>
    </recommendedName>
</protein>
<comment type="caution">
    <text evidence="2">The sequence shown here is derived from an EMBL/GenBank/DDBJ whole genome shotgun (WGS) entry which is preliminary data.</text>
</comment>
<dbReference type="AlphaFoldDB" id="A0A562SRM2"/>
<dbReference type="Proteomes" id="UP000316167">
    <property type="component" value="Unassembled WGS sequence"/>
</dbReference>
<evidence type="ECO:0000256" key="1">
    <source>
        <dbReference type="SAM" id="SignalP"/>
    </source>
</evidence>
<keyword evidence="1" id="KW-0732">Signal</keyword>
<evidence type="ECO:0000313" key="3">
    <source>
        <dbReference type="Proteomes" id="UP000316167"/>
    </source>
</evidence>
<keyword evidence="3" id="KW-1185">Reference proteome</keyword>
<dbReference type="EMBL" id="VLLE01000003">
    <property type="protein sequence ID" value="TWI83664.1"/>
    <property type="molecule type" value="Genomic_DNA"/>
</dbReference>
<evidence type="ECO:0008006" key="4">
    <source>
        <dbReference type="Google" id="ProtNLM"/>
    </source>
</evidence>